<protein>
    <submittedName>
        <fullName evidence="9">Por secretion system C-terminal sorting domain-containing protein</fullName>
    </submittedName>
</protein>
<evidence type="ECO:0000256" key="6">
    <source>
        <dbReference type="PIRSR" id="PIRSR600200-1"/>
    </source>
</evidence>
<keyword evidence="10" id="KW-1185">Reference proteome</keyword>
<dbReference type="GO" id="GO:0008234">
    <property type="term" value="F:cysteine-type peptidase activity"/>
    <property type="evidence" value="ECO:0007669"/>
    <property type="project" value="UniProtKB-KW"/>
</dbReference>
<dbReference type="Pfam" id="PF13734">
    <property type="entry name" value="Inhibitor_I69"/>
    <property type="match status" value="1"/>
</dbReference>
<feature type="domain" description="Spi protease inhibitor" evidence="7">
    <location>
        <begin position="21"/>
        <end position="122"/>
    </location>
</feature>
<accession>A0A1T4KKV6</accession>
<dbReference type="Pfam" id="PF01640">
    <property type="entry name" value="Peptidase_C10"/>
    <property type="match status" value="1"/>
</dbReference>
<feature type="active site" description="Proton acceptor" evidence="6">
    <location>
        <position position="329"/>
    </location>
</feature>
<dbReference type="STRING" id="29524.SAMN02745171_00091"/>
<dbReference type="EMBL" id="FUXE01000001">
    <property type="protein sequence ID" value="SJZ43031.1"/>
    <property type="molecule type" value="Genomic_DNA"/>
</dbReference>
<dbReference type="Proteomes" id="UP000190121">
    <property type="component" value="Unassembled WGS sequence"/>
</dbReference>
<dbReference type="InterPro" id="IPR044934">
    <property type="entry name" value="Streptopain_sf"/>
</dbReference>
<dbReference type="Gene3D" id="3.90.70.50">
    <property type="entry name" value="Peptidase C10, streptopain"/>
    <property type="match status" value="1"/>
</dbReference>
<evidence type="ECO:0000259" key="8">
    <source>
        <dbReference type="Pfam" id="PF18962"/>
    </source>
</evidence>
<comment type="similarity">
    <text evidence="1">Belongs to the peptidase C10 family.</text>
</comment>
<dbReference type="InterPro" id="IPR025896">
    <property type="entry name" value="Spi_Prtas-inh"/>
</dbReference>
<evidence type="ECO:0000256" key="4">
    <source>
        <dbReference type="ARBA" id="ARBA00022801"/>
    </source>
</evidence>
<feature type="domain" description="Secretion system C-terminal sorting" evidence="8">
    <location>
        <begin position="811"/>
        <end position="882"/>
    </location>
</feature>
<dbReference type="OrthoDB" id="2235251at2"/>
<evidence type="ECO:0000259" key="7">
    <source>
        <dbReference type="Pfam" id="PF13734"/>
    </source>
</evidence>
<keyword evidence="2" id="KW-0645">Protease</keyword>
<evidence type="ECO:0000256" key="3">
    <source>
        <dbReference type="ARBA" id="ARBA00022729"/>
    </source>
</evidence>
<dbReference type="RefSeq" id="WP_078736059.1">
    <property type="nucleotide sequence ID" value="NZ_FUXE01000001.1"/>
</dbReference>
<feature type="active site" description="Nucleophile" evidence="6">
    <location>
        <position position="183"/>
    </location>
</feature>
<keyword evidence="4" id="KW-0378">Hydrolase</keyword>
<keyword evidence="5" id="KW-0788">Thiol protease</keyword>
<dbReference type="Pfam" id="PF18962">
    <property type="entry name" value="Por_Secre_tail"/>
    <property type="match status" value="1"/>
</dbReference>
<dbReference type="AlphaFoldDB" id="A0A1T4KKV6"/>
<dbReference type="InterPro" id="IPR038765">
    <property type="entry name" value="Papain-like_cys_pep_sf"/>
</dbReference>
<evidence type="ECO:0000256" key="1">
    <source>
        <dbReference type="ARBA" id="ARBA00009693"/>
    </source>
</evidence>
<name>A0A1T4KKV6_9PORP</name>
<organism evidence="9 10">
    <name type="scientific">Porphyromonas circumdentaria</name>
    <dbReference type="NCBI Taxonomy" id="29524"/>
    <lineage>
        <taxon>Bacteria</taxon>
        <taxon>Pseudomonadati</taxon>
        <taxon>Bacteroidota</taxon>
        <taxon>Bacteroidia</taxon>
        <taxon>Bacteroidales</taxon>
        <taxon>Porphyromonadaceae</taxon>
        <taxon>Porphyromonas</taxon>
    </lineage>
</organism>
<dbReference type="GO" id="GO:0006508">
    <property type="term" value="P:proteolysis"/>
    <property type="evidence" value="ECO:0007669"/>
    <property type="project" value="UniProtKB-KW"/>
</dbReference>
<sequence>MRKLFLYVALFLWGTTLLTAGPVSPKAARAIAERFFSSSSLRSSGAIELTYTHLPQEILRSGNSSIQPYYYVFNRGTNEGFAIVAGDDRMEELLAYSEEGHFDMNKAPEHVLWWMKQYDSQITSLFKSPWNINTTKSGTSSATLRSSKDPLLEKESINWDQDHPYNSKCPKDPVTGVTTYTGCVATAIGQVMRYHKWPDSAEGSHTYLDETYQQQGKTVERSATYGHKYNWSKMPANSSPNISQEEEAELGQFLSDVGIAVNMQYSSSGSASWEAHVVRALKENFKYKKNLKLAFRVQYEAARWEELIRQELDANRPIFYCGAGGGGGHAFVCDGYSADGKFHFNWGWSGNANGYYVLSVLKPGAGGIGSGSLGDYSLSQSILLNVVPNKDNGNEYADDYGPNISLRAKVKDNDKLEIKAALMHQGVDGQKVCFRPTLYKGNDVVKTGELYTINKMILQEAYMMTSTMDLSGLADGEYTLFIEHSNEENGTYRKTEEVLNEPSQANIKIAGGVATVSGYNVGYTPLTVTKLEAKDNEIKAFSRNTITLTIENRGGYEFYGPLRLYAYDSELIPSSEFLVHTPLSQVGEETLVMIPKGGEIKVEFTGLIGVRKDAEVAFFLKAPDLDPEDPSTDFGYYQKRMGNSYARRIEGSYKVKEATTLMPTGVTAVAVENRDVLNIYTQVGLQAKGPKFTLTNYGRKHITSTHGELCGVVYAKHPPTGIYFVAEISSNSYKGEINSGESVEYTPIFTGNRDVQPFLGYEGVMVIACMKRVGLGSLAEGSKTYGNIEVPVRFVRNTDNNQVVPMLINGVFPNPTIAQCTVSSETEIASVDLFTLSGVKVRSYAGNGTAVLTINVADLENGTYLVGVRSTDGKLQSHRLIVQH</sequence>
<gene>
    <name evidence="9" type="ORF">SAMN02745171_00091</name>
</gene>
<evidence type="ECO:0000313" key="9">
    <source>
        <dbReference type="EMBL" id="SJZ43031.1"/>
    </source>
</evidence>
<dbReference type="InterPro" id="IPR000200">
    <property type="entry name" value="Peptidase_C10"/>
</dbReference>
<dbReference type="PRINTS" id="PR00797">
    <property type="entry name" value="STREPTOPAIN"/>
</dbReference>
<keyword evidence="3" id="KW-0732">Signal</keyword>
<reference evidence="10" key="1">
    <citation type="submission" date="2017-02" db="EMBL/GenBank/DDBJ databases">
        <authorList>
            <person name="Varghese N."/>
            <person name="Submissions S."/>
        </authorList>
    </citation>
    <scope>NUCLEOTIDE SEQUENCE [LARGE SCALE GENOMIC DNA]</scope>
    <source>
        <strain evidence="10">ATCC 51356</strain>
    </source>
</reference>
<dbReference type="NCBIfam" id="TIGR04183">
    <property type="entry name" value="Por_Secre_tail"/>
    <property type="match status" value="1"/>
</dbReference>
<dbReference type="InterPro" id="IPR026444">
    <property type="entry name" value="Secre_tail"/>
</dbReference>
<evidence type="ECO:0000313" key="10">
    <source>
        <dbReference type="Proteomes" id="UP000190121"/>
    </source>
</evidence>
<evidence type="ECO:0000256" key="2">
    <source>
        <dbReference type="ARBA" id="ARBA00022670"/>
    </source>
</evidence>
<evidence type="ECO:0000256" key="5">
    <source>
        <dbReference type="ARBA" id="ARBA00022807"/>
    </source>
</evidence>
<proteinExistence type="inferred from homology"/>
<dbReference type="SUPFAM" id="SSF54001">
    <property type="entry name" value="Cysteine proteinases"/>
    <property type="match status" value="1"/>
</dbReference>